<evidence type="ECO:0000259" key="1">
    <source>
        <dbReference type="PROSITE" id="PS50943"/>
    </source>
</evidence>
<dbReference type="Gene3D" id="1.10.260.40">
    <property type="entry name" value="lambda repressor-like DNA-binding domains"/>
    <property type="match status" value="1"/>
</dbReference>
<dbReference type="EMBL" id="BAABDH010000011">
    <property type="protein sequence ID" value="GAA3921469.1"/>
    <property type="molecule type" value="Genomic_DNA"/>
</dbReference>
<protein>
    <recommendedName>
        <fullName evidence="1">HTH cro/C1-type domain-containing protein</fullName>
    </recommendedName>
</protein>
<organism evidence="2 3">
    <name type="scientific">Hymenobacter algoricola</name>
    <dbReference type="NCBI Taxonomy" id="486267"/>
    <lineage>
        <taxon>Bacteria</taxon>
        <taxon>Pseudomonadati</taxon>
        <taxon>Bacteroidota</taxon>
        <taxon>Cytophagia</taxon>
        <taxon>Cytophagales</taxon>
        <taxon>Hymenobacteraceae</taxon>
        <taxon>Hymenobacter</taxon>
    </lineage>
</organism>
<dbReference type="CDD" id="cd00093">
    <property type="entry name" value="HTH_XRE"/>
    <property type="match status" value="1"/>
</dbReference>
<dbReference type="InterPro" id="IPR010982">
    <property type="entry name" value="Lambda_DNA-bd_dom_sf"/>
</dbReference>
<name>A0ABP7MEY2_9BACT</name>
<keyword evidence="3" id="KW-1185">Reference proteome</keyword>
<dbReference type="Proteomes" id="UP001499909">
    <property type="component" value="Unassembled WGS sequence"/>
</dbReference>
<evidence type="ECO:0000313" key="3">
    <source>
        <dbReference type="Proteomes" id="UP001499909"/>
    </source>
</evidence>
<evidence type="ECO:0000313" key="2">
    <source>
        <dbReference type="EMBL" id="GAA3921469.1"/>
    </source>
</evidence>
<sequence length="129" mass="14480">MYFFPFVLTPKPVTLTTEAEHKAAVKEFRTLATDEAANHARLLVLRDAIHVFEEASGHNPGPPTTVAGRLQVEMFKRGLKQKQLAQLLEVGESRLSEVLRGRRPANGDFLRRMYKKLGIPAEEVLELTA</sequence>
<dbReference type="InterPro" id="IPR001387">
    <property type="entry name" value="Cro/C1-type_HTH"/>
</dbReference>
<dbReference type="PROSITE" id="PS50943">
    <property type="entry name" value="HTH_CROC1"/>
    <property type="match status" value="1"/>
</dbReference>
<gene>
    <name evidence="2" type="ORF">GCM10022406_04500</name>
</gene>
<dbReference type="SMART" id="SM00530">
    <property type="entry name" value="HTH_XRE"/>
    <property type="match status" value="1"/>
</dbReference>
<reference evidence="3" key="1">
    <citation type="journal article" date="2019" name="Int. J. Syst. Evol. Microbiol.">
        <title>The Global Catalogue of Microorganisms (GCM) 10K type strain sequencing project: providing services to taxonomists for standard genome sequencing and annotation.</title>
        <authorList>
            <consortium name="The Broad Institute Genomics Platform"/>
            <consortium name="The Broad Institute Genome Sequencing Center for Infectious Disease"/>
            <person name="Wu L."/>
            <person name="Ma J."/>
        </authorList>
    </citation>
    <scope>NUCLEOTIDE SEQUENCE [LARGE SCALE GENOMIC DNA]</scope>
    <source>
        <strain evidence="3">JCM 17214</strain>
    </source>
</reference>
<dbReference type="Pfam" id="PF13560">
    <property type="entry name" value="HTH_31"/>
    <property type="match status" value="1"/>
</dbReference>
<comment type="caution">
    <text evidence="2">The sequence shown here is derived from an EMBL/GenBank/DDBJ whole genome shotgun (WGS) entry which is preliminary data.</text>
</comment>
<dbReference type="SUPFAM" id="SSF47413">
    <property type="entry name" value="lambda repressor-like DNA-binding domains"/>
    <property type="match status" value="1"/>
</dbReference>
<proteinExistence type="predicted"/>
<accession>A0ABP7MEY2</accession>
<feature type="domain" description="HTH cro/C1-type" evidence="1">
    <location>
        <begin position="76"/>
        <end position="124"/>
    </location>
</feature>